<feature type="domain" description="ANTAR" evidence="3">
    <location>
        <begin position="146"/>
        <end position="207"/>
    </location>
</feature>
<reference evidence="4 5" key="1">
    <citation type="submission" date="2024-09" db="EMBL/GenBank/DDBJ databases">
        <title>The Natural Products Discovery Center: Release of the First 8490 Sequenced Strains for Exploring Actinobacteria Biosynthetic Diversity.</title>
        <authorList>
            <person name="Kalkreuter E."/>
            <person name="Kautsar S.A."/>
            <person name="Yang D."/>
            <person name="Bader C.D."/>
            <person name="Teijaro C.N."/>
            <person name="Fluegel L."/>
            <person name="Davis C.M."/>
            <person name="Simpson J.R."/>
            <person name="Lauterbach L."/>
            <person name="Steele A.D."/>
            <person name="Gui C."/>
            <person name="Meng S."/>
            <person name="Li G."/>
            <person name="Viehrig K."/>
            <person name="Ye F."/>
            <person name="Su P."/>
            <person name="Kiefer A.F."/>
            <person name="Nichols A."/>
            <person name="Cepeda A.J."/>
            <person name="Yan W."/>
            <person name="Fan B."/>
            <person name="Jiang Y."/>
            <person name="Adhikari A."/>
            <person name="Zheng C.-J."/>
            <person name="Schuster L."/>
            <person name="Cowan T.M."/>
            <person name="Smanski M.J."/>
            <person name="Chevrette M.G."/>
            <person name="De Carvalho L.P.S."/>
            <person name="Shen B."/>
        </authorList>
    </citation>
    <scope>NUCLEOTIDE SEQUENCE [LARGE SCALE GENOMIC DNA]</scope>
    <source>
        <strain evidence="4 5">NPDC059500</strain>
    </source>
</reference>
<dbReference type="CDD" id="cd07043">
    <property type="entry name" value="STAS_anti-anti-sigma_factors"/>
    <property type="match status" value="1"/>
</dbReference>
<dbReference type="InterPro" id="IPR011006">
    <property type="entry name" value="CheY-like_superfamily"/>
</dbReference>
<feature type="compositionally biased region" description="Basic and acidic residues" evidence="1">
    <location>
        <begin position="298"/>
        <end position="320"/>
    </location>
</feature>
<evidence type="ECO:0000259" key="3">
    <source>
        <dbReference type="PROSITE" id="PS50921"/>
    </source>
</evidence>
<dbReference type="Gene3D" id="3.30.750.24">
    <property type="entry name" value="STAS domain"/>
    <property type="match status" value="1"/>
</dbReference>
<dbReference type="Proteomes" id="UP001599756">
    <property type="component" value="Unassembled WGS sequence"/>
</dbReference>
<dbReference type="InterPro" id="IPR036388">
    <property type="entry name" value="WH-like_DNA-bd_sf"/>
</dbReference>
<feature type="region of interest" description="Disordered" evidence="1">
    <location>
        <begin position="231"/>
        <end position="350"/>
    </location>
</feature>
<dbReference type="InterPro" id="IPR036513">
    <property type="entry name" value="STAS_dom_sf"/>
</dbReference>
<gene>
    <name evidence="4" type="ORF">ACFW88_07325</name>
</gene>
<protein>
    <submittedName>
        <fullName evidence="4">ANTAR domain-containing response regulator</fullName>
    </submittedName>
</protein>
<name>A0ABW6H1J9_9ACTN</name>
<feature type="compositionally biased region" description="Pro residues" evidence="1">
    <location>
        <begin position="237"/>
        <end position="257"/>
    </location>
</feature>
<proteinExistence type="predicted"/>
<feature type="compositionally biased region" description="Acidic residues" evidence="1">
    <location>
        <begin position="340"/>
        <end position="350"/>
    </location>
</feature>
<evidence type="ECO:0000313" key="4">
    <source>
        <dbReference type="EMBL" id="MFE1750341.1"/>
    </source>
</evidence>
<evidence type="ECO:0000259" key="2">
    <source>
        <dbReference type="PROSITE" id="PS50801"/>
    </source>
</evidence>
<dbReference type="Pfam" id="PF03861">
    <property type="entry name" value="ANTAR"/>
    <property type="match status" value="1"/>
</dbReference>
<accession>A0ABW6H1J9</accession>
<dbReference type="InterPro" id="IPR058548">
    <property type="entry name" value="MlaB-like_STAS"/>
</dbReference>
<dbReference type="InterPro" id="IPR005561">
    <property type="entry name" value="ANTAR"/>
</dbReference>
<comment type="caution">
    <text evidence="4">The sequence shown here is derived from an EMBL/GenBank/DDBJ whole genome shotgun (WGS) entry which is preliminary data.</text>
</comment>
<keyword evidence="5" id="KW-1185">Reference proteome</keyword>
<dbReference type="SUPFAM" id="SSF52172">
    <property type="entry name" value="CheY-like"/>
    <property type="match status" value="1"/>
</dbReference>
<organism evidence="4 5">
    <name type="scientific">Streptomyces anandii</name>
    <dbReference type="NCBI Taxonomy" id="285454"/>
    <lineage>
        <taxon>Bacteria</taxon>
        <taxon>Bacillati</taxon>
        <taxon>Actinomycetota</taxon>
        <taxon>Actinomycetes</taxon>
        <taxon>Kitasatosporales</taxon>
        <taxon>Streptomycetaceae</taxon>
        <taxon>Streptomyces</taxon>
    </lineage>
</organism>
<dbReference type="InterPro" id="IPR002645">
    <property type="entry name" value="STAS_dom"/>
</dbReference>
<dbReference type="SMART" id="SM01012">
    <property type="entry name" value="ANTAR"/>
    <property type="match status" value="1"/>
</dbReference>
<dbReference type="RefSeq" id="WP_381840220.1">
    <property type="nucleotide sequence ID" value="NZ_JBHYTS010000008.1"/>
</dbReference>
<evidence type="ECO:0000313" key="5">
    <source>
        <dbReference type="Proteomes" id="UP001599756"/>
    </source>
</evidence>
<dbReference type="Pfam" id="PF13466">
    <property type="entry name" value="STAS_2"/>
    <property type="match status" value="1"/>
</dbReference>
<evidence type="ECO:0000256" key="1">
    <source>
        <dbReference type="SAM" id="MobiDB-lite"/>
    </source>
</evidence>
<dbReference type="Gene3D" id="1.10.10.10">
    <property type="entry name" value="Winged helix-like DNA-binding domain superfamily/Winged helix DNA-binding domain"/>
    <property type="match status" value="1"/>
</dbReference>
<dbReference type="EMBL" id="JBHYTS010000008">
    <property type="protein sequence ID" value="MFE1750341.1"/>
    <property type="molecule type" value="Genomic_DNA"/>
</dbReference>
<dbReference type="PROSITE" id="PS50801">
    <property type="entry name" value="STAS"/>
    <property type="match status" value="1"/>
</dbReference>
<feature type="domain" description="STAS" evidence="2">
    <location>
        <begin position="30"/>
        <end position="112"/>
    </location>
</feature>
<sequence length="350" mass="37098">MTSTAPPPLALRLHALVDTLTIGVRTDPGGRAFLTPRGELVHGCTETLAKALAELPPGVVRVDLDMSRVTFMDTTGLEFLRALDEHGRSHLVEVTATGWAGQPRRVLELAALDTADPLRPPPDGRAHPQPESLTGSAVALERVERLLRLREEVEQLREAMVTRPVIDQARGILMAAHSCTPEQAWDILREASQRSNTKLRAVAAAVTAGAVPDGPAPPEGIRTALRTAISRATGPDAPRPPAAPRPSPTSKPPPTPFPRAASGRRPRTGSAPRPGVPGLRVTVPVPEESPGAPGVTTMREHTPSQAEGERDDAGARRTAEPPDTPYPTPSQAEGDRDDLPDTADPADDDA</sequence>
<dbReference type="PROSITE" id="PS50921">
    <property type="entry name" value="ANTAR"/>
    <property type="match status" value="1"/>
</dbReference>